<keyword evidence="4" id="KW-1003">Cell membrane</keyword>
<accession>A0A0L6CN05</accession>
<feature type="transmembrane region" description="Helical" evidence="8">
    <location>
        <begin position="111"/>
        <end position="132"/>
    </location>
</feature>
<evidence type="ECO:0000256" key="3">
    <source>
        <dbReference type="ARBA" id="ARBA00022448"/>
    </source>
</evidence>
<dbReference type="PANTHER" id="PTHR30472:SF67">
    <property type="entry name" value="PERMEASE OF ABC TRANSPORTER-RELATED"/>
    <property type="match status" value="1"/>
</dbReference>
<evidence type="ECO:0000313" key="10">
    <source>
        <dbReference type="Proteomes" id="UP000037397"/>
    </source>
</evidence>
<keyword evidence="7 8" id="KW-0472">Membrane</keyword>
<dbReference type="InterPro" id="IPR000522">
    <property type="entry name" value="ABC_transptr_permease_BtuC"/>
</dbReference>
<dbReference type="Proteomes" id="UP000037397">
    <property type="component" value="Unassembled WGS sequence"/>
</dbReference>
<keyword evidence="3" id="KW-0813">Transport</keyword>
<dbReference type="CDD" id="cd06550">
    <property type="entry name" value="TM_ABC_iron-siderophores_like"/>
    <property type="match status" value="1"/>
</dbReference>
<feature type="transmembrane region" description="Helical" evidence="8">
    <location>
        <begin position="21"/>
        <end position="42"/>
    </location>
</feature>
<feature type="transmembrane region" description="Helical" evidence="8">
    <location>
        <begin position="332"/>
        <end position="349"/>
    </location>
</feature>
<evidence type="ECO:0000256" key="6">
    <source>
        <dbReference type="ARBA" id="ARBA00022989"/>
    </source>
</evidence>
<keyword evidence="5 8" id="KW-0812">Transmembrane</keyword>
<comment type="subcellular location">
    <subcellularLocation>
        <location evidence="1">Cell membrane</location>
        <topology evidence="1">Multi-pass membrane protein</topology>
    </subcellularLocation>
</comment>
<feature type="transmembrane region" description="Helical" evidence="8">
    <location>
        <begin position="211"/>
        <end position="231"/>
    </location>
</feature>
<dbReference type="PANTHER" id="PTHR30472">
    <property type="entry name" value="FERRIC ENTEROBACTIN TRANSPORT SYSTEM PERMEASE PROTEIN"/>
    <property type="match status" value="1"/>
</dbReference>
<name>A0A0L6CN05_9MICO</name>
<dbReference type="RefSeq" id="WP_082221124.1">
    <property type="nucleotide sequence ID" value="NZ_LAIR01000002.1"/>
</dbReference>
<protein>
    <submittedName>
        <fullName evidence="9">Sugar ABC transporter substrate-binding protein</fullName>
    </submittedName>
</protein>
<dbReference type="STRING" id="1631356.VV01_20210"/>
<evidence type="ECO:0000256" key="4">
    <source>
        <dbReference type="ARBA" id="ARBA00022475"/>
    </source>
</evidence>
<evidence type="ECO:0000256" key="2">
    <source>
        <dbReference type="ARBA" id="ARBA00007935"/>
    </source>
</evidence>
<dbReference type="AlphaFoldDB" id="A0A0L6CN05"/>
<comment type="similarity">
    <text evidence="2">Belongs to the binding-protein-dependent transport system permease family. FecCD subfamily.</text>
</comment>
<organism evidence="9 10">
    <name type="scientific">Luteipulveratus halotolerans</name>
    <dbReference type="NCBI Taxonomy" id="1631356"/>
    <lineage>
        <taxon>Bacteria</taxon>
        <taxon>Bacillati</taxon>
        <taxon>Actinomycetota</taxon>
        <taxon>Actinomycetes</taxon>
        <taxon>Micrococcales</taxon>
        <taxon>Dermacoccaceae</taxon>
        <taxon>Luteipulveratus</taxon>
    </lineage>
</organism>
<proteinExistence type="inferred from homology"/>
<feature type="transmembrane region" description="Helical" evidence="8">
    <location>
        <begin position="262"/>
        <end position="287"/>
    </location>
</feature>
<evidence type="ECO:0000256" key="7">
    <source>
        <dbReference type="ARBA" id="ARBA00023136"/>
    </source>
</evidence>
<feature type="transmembrane region" description="Helical" evidence="8">
    <location>
        <begin position="170"/>
        <end position="191"/>
    </location>
</feature>
<dbReference type="FunFam" id="1.10.3470.10:FF:000001">
    <property type="entry name" value="Vitamin B12 ABC transporter permease BtuC"/>
    <property type="match status" value="1"/>
</dbReference>
<evidence type="ECO:0000313" key="9">
    <source>
        <dbReference type="EMBL" id="KNX38928.1"/>
    </source>
</evidence>
<gene>
    <name evidence="9" type="ORF">VV01_20210</name>
</gene>
<evidence type="ECO:0000256" key="1">
    <source>
        <dbReference type="ARBA" id="ARBA00004651"/>
    </source>
</evidence>
<feature type="transmembrane region" description="Helical" evidence="8">
    <location>
        <begin position="138"/>
        <end position="158"/>
    </location>
</feature>
<evidence type="ECO:0000256" key="5">
    <source>
        <dbReference type="ARBA" id="ARBA00022692"/>
    </source>
</evidence>
<feature type="transmembrane region" description="Helical" evidence="8">
    <location>
        <begin position="299"/>
        <end position="320"/>
    </location>
</feature>
<comment type="caution">
    <text evidence="9">The sequence shown here is derived from an EMBL/GenBank/DDBJ whole genome shotgun (WGS) entry which is preliminary data.</text>
</comment>
<keyword evidence="10" id="KW-1185">Reference proteome</keyword>
<dbReference type="Pfam" id="PF01032">
    <property type="entry name" value="FecCD"/>
    <property type="match status" value="1"/>
</dbReference>
<dbReference type="SUPFAM" id="SSF81345">
    <property type="entry name" value="ABC transporter involved in vitamin B12 uptake, BtuC"/>
    <property type="match status" value="1"/>
</dbReference>
<dbReference type="GO" id="GO:0022857">
    <property type="term" value="F:transmembrane transporter activity"/>
    <property type="evidence" value="ECO:0007669"/>
    <property type="project" value="InterPro"/>
</dbReference>
<sequence length="359" mass="36799">MNALAHASTRRPLDTALHRRSAAAVLGVLLVLSTVFAISAGATSFSASETMRFLTAAITGGSIDADDHTAYTVVWDIRTPRVLLAAIVGAGLGLLGVATQAMVRNALADPFILGVSSGASVGASAVVSLGLFAGLGMYALSAAAFLGALAASAAVHLCARSNGGVAPMRLVLTGVVLAYGFQSLMSLIVFVEPRGDAARTVMFWLMGSLGAAAWSAVPVAAAALVFVAVWLGRHADGLDVMALGDATAHSSGVDCDRLRLRLFVLTAVGTGALVAVSGAIGFVGLVVPHVVRLVVGPRHRAVLTLAPLVGALFLVWVDLLSRVLVPPRELPLGVMTAVIGVPVFLHLIRRRAYTFGGSR</sequence>
<feature type="transmembrane region" description="Helical" evidence="8">
    <location>
        <begin position="82"/>
        <end position="99"/>
    </location>
</feature>
<dbReference type="GO" id="GO:0033214">
    <property type="term" value="P:siderophore-iron import into cell"/>
    <property type="evidence" value="ECO:0007669"/>
    <property type="project" value="TreeGrafter"/>
</dbReference>
<dbReference type="PATRIC" id="fig|1631356.3.peg.4059"/>
<reference evidence="10" key="1">
    <citation type="submission" date="2015-03" db="EMBL/GenBank/DDBJ databases">
        <title>Luteipulveratus halotolerans sp. nov., a novel actinobacterium (Dermacoccaceae) from Sarawak, Malaysia.</title>
        <authorList>
            <person name="Juboi H."/>
            <person name="Basik A."/>
            <person name="Shamsul S.S."/>
            <person name="Arnold P."/>
            <person name="Schmitt E.K."/>
            <person name="Sanglier J.-J."/>
            <person name="Yeo T."/>
        </authorList>
    </citation>
    <scope>NUCLEOTIDE SEQUENCE [LARGE SCALE GENOMIC DNA]</scope>
    <source>
        <strain evidence="10">C296001</strain>
    </source>
</reference>
<dbReference type="EMBL" id="LAIR01000002">
    <property type="protein sequence ID" value="KNX38928.1"/>
    <property type="molecule type" value="Genomic_DNA"/>
</dbReference>
<keyword evidence="6 8" id="KW-1133">Transmembrane helix</keyword>
<evidence type="ECO:0000256" key="8">
    <source>
        <dbReference type="SAM" id="Phobius"/>
    </source>
</evidence>
<dbReference type="InterPro" id="IPR037294">
    <property type="entry name" value="ABC_BtuC-like"/>
</dbReference>
<dbReference type="GO" id="GO:0005886">
    <property type="term" value="C:plasma membrane"/>
    <property type="evidence" value="ECO:0007669"/>
    <property type="project" value="UniProtKB-SubCell"/>
</dbReference>
<dbReference type="OrthoDB" id="9782305at2"/>
<dbReference type="Gene3D" id="1.10.3470.10">
    <property type="entry name" value="ABC transporter involved in vitamin B12 uptake, BtuC"/>
    <property type="match status" value="1"/>
</dbReference>